<proteinExistence type="predicted"/>
<evidence type="ECO:0000313" key="2">
    <source>
        <dbReference type="Proteomes" id="UP000079169"/>
    </source>
</evidence>
<accession>A0A1S4E8G2</accession>
<gene>
    <name evidence="3" type="primary">LOC108252070</name>
</gene>
<dbReference type="GeneID" id="108252070"/>
<evidence type="ECO:0000313" key="3">
    <source>
        <dbReference type="RefSeq" id="XP_017298468.1"/>
    </source>
</evidence>
<protein>
    <submittedName>
        <fullName evidence="3">Uncharacterized protein LOC108252070</fullName>
    </submittedName>
</protein>
<dbReference type="AlphaFoldDB" id="A0A1S4E8G2"/>
<feature type="compositionally biased region" description="Polar residues" evidence="1">
    <location>
        <begin position="77"/>
        <end position="86"/>
    </location>
</feature>
<name>A0A1S4E8G2_DIACI</name>
<sequence>MCIQNDENYSQSYEIYGQNDKSYQCENWCKTKEPYFDSSSSIGSLTKGTQTCHQETSTENLALFINGQPELYKENNKSVTNNTKPLTKSKEKRETPKTFMKSKEKHKTKIRESETTLSRKSKREQEPLKQTSKASQKTKPSKKEAETLAQSKDKRKTKSEGKSGSPKRKTSSRKQESLVSKHNTSRPKEETLLNRTKSLPKLEKTLTKSKPTLAKYKSTSPKPSKLPRKNERGSTFSVPSTHDGVGDKYEQYHHNAYLNFRRWQNTNPHPQNVQSSLEKAKEGAHFPFLLRTTESVTNTSSIITTLT</sequence>
<evidence type="ECO:0000256" key="1">
    <source>
        <dbReference type="SAM" id="MobiDB-lite"/>
    </source>
</evidence>
<dbReference type="KEGG" id="dci:108252070"/>
<feature type="compositionally biased region" description="Polar residues" evidence="1">
    <location>
        <begin position="128"/>
        <end position="138"/>
    </location>
</feature>
<keyword evidence="2" id="KW-1185">Reference proteome</keyword>
<organism evidence="2 3">
    <name type="scientific">Diaphorina citri</name>
    <name type="common">Asian citrus psyllid</name>
    <dbReference type="NCBI Taxonomy" id="121845"/>
    <lineage>
        <taxon>Eukaryota</taxon>
        <taxon>Metazoa</taxon>
        <taxon>Ecdysozoa</taxon>
        <taxon>Arthropoda</taxon>
        <taxon>Hexapoda</taxon>
        <taxon>Insecta</taxon>
        <taxon>Pterygota</taxon>
        <taxon>Neoptera</taxon>
        <taxon>Paraneoptera</taxon>
        <taxon>Hemiptera</taxon>
        <taxon>Sternorrhyncha</taxon>
        <taxon>Psylloidea</taxon>
        <taxon>Psyllidae</taxon>
        <taxon>Diaphorininae</taxon>
        <taxon>Diaphorina</taxon>
    </lineage>
</organism>
<dbReference type="RefSeq" id="XP_017298468.1">
    <property type="nucleotide sequence ID" value="XM_017442979.2"/>
</dbReference>
<dbReference type="PaxDb" id="121845-A0A1S4E8G2"/>
<dbReference type="Proteomes" id="UP000079169">
    <property type="component" value="Unplaced"/>
</dbReference>
<reference evidence="3" key="1">
    <citation type="submission" date="2025-08" db="UniProtKB">
        <authorList>
            <consortium name="RefSeq"/>
        </authorList>
    </citation>
    <scope>IDENTIFICATION</scope>
</reference>
<feature type="region of interest" description="Disordered" evidence="1">
    <location>
        <begin position="71"/>
        <end position="246"/>
    </location>
</feature>